<evidence type="ECO:0000259" key="2">
    <source>
        <dbReference type="Pfam" id="PF03050"/>
    </source>
</evidence>
<feature type="domain" description="Transposase IS66 central" evidence="2">
    <location>
        <begin position="166"/>
        <end position="240"/>
    </location>
</feature>
<dbReference type="InterPro" id="IPR045618">
    <property type="entry name" value="DUF6444"/>
</dbReference>
<evidence type="ECO:0000313" key="5">
    <source>
        <dbReference type="EMBL" id="PIX16968.1"/>
    </source>
</evidence>
<dbReference type="EMBL" id="PFIC01000162">
    <property type="protein sequence ID" value="PIX16968.1"/>
    <property type="molecule type" value="Genomic_DNA"/>
</dbReference>
<dbReference type="PANTHER" id="PTHR33678">
    <property type="entry name" value="BLL1576 PROTEIN"/>
    <property type="match status" value="1"/>
</dbReference>
<proteinExistence type="predicted"/>
<sequence>MGEQSFTRGDILRIYNAGPDAVVQLIELLLATIAQLQLRIEALESQLSKDSHNSHKPPSSDGLKRMTKSLRVKSTRPNGGQEGHSGHTLAMVEKPDHIIIHQVKRCQECDGSLERTIANSFVQRQVFDIPPLRLEVTEHRAEVKHCPHCGANNQALFPQEVTKITQYGDSIKSLAVYLTQYQLLPYDRTTELLNDLFSSPISEASLYNWNEKAYQALEKSEAVISSQLQQAPVINVDETGNSHYGKTYVQRGIRE</sequence>
<gene>
    <name evidence="5" type="ORF">COZ71_05805</name>
</gene>
<feature type="domain" description="Transposase IS66 zinc-finger binding" evidence="3">
    <location>
        <begin position="104"/>
        <end position="150"/>
    </location>
</feature>
<dbReference type="Pfam" id="PF20042">
    <property type="entry name" value="DUF6444"/>
    <property type="match status" value="1"/>
</dbReference>
<accession>A0A2M7JC43</accession>
<evidence type="ECO:0000313" key="6">
    <source>
        <dbReference type="Proteomes" id="UP000229297"/>
    </source>
</evidence>
<organism evidence="5 6">
    <name type="scientific">Candidatus Desantisbacteria bacterium CG_4_8_14_3_um_filter_40_12</name>
    <dbReference type="NCBI Taxonomy" id="1974545"/>
    <lineage>
        <taxon>Bacteria</taxon>
        <taxon>Candidatus Desantisiibacteriota</taxon>
    </lineage>
</organism>
<dbReference type="AlphaFoldDB" id="A0A2M7JC43"/>
<comment type="caution">
    <text evidence="5">The sequence shown here is derived from an EMBL/GenBank/DDBJ whole genome shotgun (WGS) entry which is preliminary data.</text>
</comment>
<name>A0A2M7JC43_9BACT</name>
<dbReference type="Pfam" id="PF13005">
    <property type="entry name" value="zf-IS66"/>
    <property type="match status" value="1"/>
</dbReference>
<protein>
    <submittedName>
        <fullName evidence="5">Uncharacterized protein</fullName>
    </submittedName>
</protein>
<evidence type="ECO:0000259" key="3">
    <source>
        <dbReference type="Pfam" id="PF13005"/>
    </source>
</evidence>
<dbReference type="InterPro" id="IPR024474">
    <property type="entry name" value="Znf_dom_IS66"/>
</dbReference>
<dbReference type="Pfam" id="PF03050">
    <property type="entry name" value="DDE_Tnp_IS66"/>
    <property type="match status" value="1"/>
</dbReference>
<feature type="region of interest" description="Disordered" evidence="1">
    <location>
        <begin position="47"/>
        <end position="66"/>
    </location>
</feature>
<evidence type="ECO:0000259" key="4">
    <source>
        <dbReference type="Pfam" id="PF20042"/>
    </source>
</evidence>
<feature type="domain" description="DUF6444" evidence="4">
    <location>
        <begin position="25"/>
        <end position="88"/>
    </location>
</feature>
<reference evidence="6" key="1">
    <citation type="submission" date="2017-09" db="EMBL/GenBank/DDBJ databases">
        <title>Depth-based differentiation of microbial function through sediment-hosted aquifers and enrichment of novel symbionts in the deep terrestrial subsurface.</title>
        <authorList>
            <person name="Probst A.J."/>
            <person name="Ladd B."/>
            <person name="Jarett J.K."/>
            <person name="Geller-Mcgrath D.E."/>
            <person name="Sieber C.M.K."/>
            <person name="Emerson J.B."/>
            <person name="Anantharaman K."/>
            <person name="Thomas B.C."/>
            <person name="Malmstrom R."/>
            <person name="Stieglmeier M."/>
            <person name="Klingl A."/>
            <person name="Woyke T."/>
            <person name="Ryan C.M."/>
            <person name="Banfield J.F."/>
        </authorList>
    </citation>
    <scope>NUCLEOTIDE SEQUENCE [LARGE SCALE GENOMIC DNA]</scope>
</reference>
<evidence type="ECO:0000256" key="1">
    <source>
        <dbReference type="SAM" id="MobiDB-lite"/>
    </source>
</evidence>
<dbReference type="InterPro" id="IPR004291">
    <property type="entry name" value="Transposase_IS66_central"/>
</dbReference>
<dbReference type="InterPro" id="IPR052344">
    <property type="entry name" value="Transposase-related"/>
</dbReference>
<dbReference type="PANTHER" id="PTHR33678:SF1">
    <property type="entry name" value="BLL1576 PROTEIN"/>
    <property type="match status" value="1"/>
</dbReference>
<dbReference type="Proteomes" id="UP000229297">
    <property type="component" value="Unassembled WGS sequence"/>
</dbReference>